<proteinExistence type="predicted"/>
<reference evidence="2 3" key="1">
    <citation type="submission" date="2018-08" db="EMBL/GenBank/DDBJ databases">
        <authorList>
            <person name="Miller G.E."/>
            <person name="Abrahams R."/>
            <person name="Bazan D.C."/>
            <person name="Beglau B.C."/>
            <person name="Blaylock E.C."/>
            <person name="Choi J.D."/>
            <person name="Grewal S.K."/>
            <person name="Hernandez E.V."/>
            <person name="Kim D.J."/>
            <person name="Kim K."/>
            <person name="Lee Y."/>
            <person name="Linde M.K."/>
            <person name="Lopez M.B."/>
            <person name="Pangalila E."/>
            <person name="Parker M.A."/>
            <person name="Specht R.C."/>
            <person name="Teng M.C."/>
            <person name="Toledo B."/>
            <person name="Tran S."/>
            <person name="Yu H."/>
            <person name="Kalaj N."/>
            <person name="Muthiah A.S."/>
            <person name="Dean N.S."/>
            <person name="Diaz A."/>
            <person name="Garlena R.A."/>
            <person name="Russell D.A."/>
            <person name="Pope W.H."/>
            <person name="Jacobs-Sera D."/>
            <person name="Hatfull G.F."/>
        </authorList>
    </citation>
    <scope>NUCLEOTIDE SEQUENCE [LARGE SCALE GENOMIC DNA]</scope>
</reference>
<dbReference type="GeneID" id="55003692"/>
<dbReference type="KEGG" id="vg:55003692"/>
<feature type="region of interest" description="Disordered" evidence="1">
    <location>
        <begin position="32"/>
        <end position="52"/>
    </location>
</feature>
<sequence length="52" mass="6175">MGALEDAYADQQFRERIRRDPLLREQHERNQRKIAAARRTRLHSFGLAGGRR</sequence>
<evidence type="ECO:0000256" key="1">
    <source>
        <dbReference type="SAM" id="MobiDB-lite"/>
    </source>
</evidence>
<dbReference type="EMBL" id="MH727556">
    <property type="protein sequence ID" value="AYB70127.1"/>
    <property type="molecule type" value="Genomic_DNA"/>
</dbReference>
<organism evidence="2 3">
    <name type="scientific">Microbacterium phage OneinaGillian</name>
    <dbReference type="NCBI Taxonomy" id="2301604"/>
    <lineage>
        <taxon>Viruses</taxon>
        <taxon>Duplodnaviria</taxon>
        <taxon>Heunggongvirae</taxon>
        <taxon>Uroviricota</taxon>
        <taxon>Caudoviricetes</taxon>
        <taxon>Gillianvirus</taxon>
        <taxon>Gillianvirus oneinagillian</taxon>
    </lineage>
</organism>
<name>A0A385UKI5_9CAUD</name>
<protein>
    <submittedName>
        <fullName evidence="2">Uncharacterized protein</fullName>
    </submittedName>
</protein>
<dbReference type="Proteomes" id="UP000279330">
    <property type="component" value="Segment"/>
</dbReference>
<dbReference type="RefSeq" id="YP_009812623.1">
    <property type="nucleotide sequence ID" value="NC_048068.1"/>
</dbReference>
<feature type="compositionally biased region" description="Basic residues" evidence="1">
    <location>
        <begin position="32"/>
        <end position="42"/>
    </location>
</feature>
<evidence type="ECO:0000313" key="3">
    <source>
        <dbReference type="Proteomes" id="UP000279330"/>
    </source>
</evidence>
<keyword evidence="3" id="KW-1185">Reference proteome</keyword>
<gene>
    <name evidence="2" type="primary">17</name>
    <name evidence="2" type="ORF">SEA_ONEIAGILLIAN_17</name>
</gene>
<evidence type="ECO:0000313" key="2">
    <source>
        <dbReference type="EMBL" id="AYB70127.1"/>
    </source>
</evidence>
<accession>A0A385UKI5</accession>